<keyword evidence="2" id="KW-1185">Reference proteome</keyword>
<reference evidence="1 2" key="1">
    <citation type="journal article" date="2018" name="Biotechnol. Adv.">
        <title>Improved genomic resources and new bioinformatic workflow for the carcinogenic parasite Clonorchis sinensis: Biotechnological implications.</title>
        <authorList>
            <person name="Wang D."/>
            <person name="Korhonen P.K."/>
            <person name="Gasser R.B."/>
            <person name="Young N.D."/>
        </authorList>
    </citation>
    <scope>NUCLEOTIDE SEQUENCE [LARGE SCALE GENOMIC DNA]</scope>
    <source>
        <strain evidence="1">Cs-k2</strain>
    </source>
</reference>
<sequence>DLATGDPKTYWGHFGTGQPINYLFCNLTLSKSCFIDNLKSNLNTTNAREFETHCNLLFTNRAVHAFAMTILFAAM</sequence>
<organism evidence="1 2">
    <name type="scientific">Clonorchis sinensis</name>
    <name type="common">Chinese liver fluke</name>
    <dbReference type="NCBI Taxonomy" id="79923"/>
    <lineage>
        <taxon>Eukaryota</taxon>
        <taxon>Metazoa</taxon>
        <taxon>Spiralia</taxon>
        <taxon>Lophotrochozoa</taxon>
        <taxon>Platyhelminthes</taxon>
        <taxon>Trematoda</taxon>
        <taxon>Digenea</taxon>
        <taxon>Opisthorchiida</taxon>
        <taxon>Opisthorchiata</taxon>
        <taxon>Opisthorchiidae</taxon>
        <taxon>Clonorchis</taxon>
    </lineage>
</organism>
<evidence type="ECO:0000313" key="2">
    <source>
        <dbReference type="Proteomes" id="UP000286415"/>
    </source>
</evidence>
<accession>A0A8T1LWU5</accession>
<name>A0A8T1LWU5_CLOSI</name>
<reference evidence="1 2" key="2">
    <citation type="journal article" date="2021" name="Genomics">
        <title>High-quality reference genome for Clonorchis sinensis.</title>
        <authorList>
            <person name="Young N.D."/>
            <person name="Stroehlein A.J."/>
            <person name="Kinkar L."/>
            <person name="Wang T."/>
            <person name="Sohn W.M."/>
            <person name="Chang B.C.H."/>
            <person name="Kaur P."/>
            <person name="Weisz D."/>
            <person name="Dudchenko O."/>
            <person name="Aiden E.L."/>
            <person name="Korhonen P.K."/>
            <person name="Gasser R.B."/>
        </authorList>
    </citation>
    <scope>NUCLEOTIDE SEQUENCE [LARGE SCALE GENOMIC DNA]</scope>
    <source>
        <strain evidence="1">Cs-k2</strain>
    </source>
</reference>
<gene>
    <name evidence="1" type="ORF">CSKR_202257</name>
</gene>
<dbReference type="EMBL" id="NIRI02000077">
    <property type="protein sequence ID" value="KAG5441617.1"/>
    <property type="molecule type" value="Genomic_DNA"/>
</dbReference>
<feature type="non-terminal residue" evidence="1">
    <location>
        <position position="1"/>
    </location>
</feature>
<evidence type="ECO:0000313" key="1">
    <source>
        <dbReference type="EMBL" id="KAG5441617.1"/>
    </source>
</evidence>
<dbReference type="Proteomes" id="UP000286415">
    <property type="component" value="Unassembled WGS sequence"/>
</dbReference>
<proteinExistence type="predicted"/>
<dbReference type="AlphaFoldDB" id="A0A8T1LWU5"/>
<protein>
    <submittedName>
        <fullName evidence="1">Uncharacterized protein</fullName>
    </submittedName>
</protein>
<comment type="caution">
    <text evidence="1">The sequence shown here is derived from an EMBL/GenBank/DDBJ whole genome shotgun (WGS) entry which is preliminary data.</text>
</comment>